<protein>
    <recommendedName>
        <fullName evidence="4">Kelch motif family protein</fullName>
    </recommendedName>
</protein>
<evidence type="ECO:0000313" key="3">
    <source>
        <dbReference type="Proteomes" id="UP000023152"/>
    </source>
</evidence>
<dbReference type="AlphaFoldDB" id="X6M3J6"/>
<reference evidence="2 3" key="1">
    <citation type="journal article" date="2013" name="Curr. Biol.">
        <title>The Genome of the Foraminiferan Reticulomyxa filosa.</title>
        <authorList>
            <person name="Glockner G."/>
            <person name="Hulsmann N."/>
            <person name="Schleicher M."/>
            <person name="Noegel A.A."/>
            <person name="Eichinger L."/>
            <person name="Gallinger C."/>
            <person name="Pawlowski J."/>
            <person name="Sierra R."/>
            <person name="Euteneuer U."/>
            <person name="Pillet L."/>
            <person name="Moustafa A."/>
            <person name="Platzer M."/>
            <person name="Groth M."/>
            <person name="Szafranski K."/>
            <person name="Schliwa M."/>
        </authorList>
    </citation>
    <scope>NUCLEOTIDE SEQUENCE [LARGE SCALE GENOMIC DNA]</scope>
</reference>
<sequence length="405" mass="47185">MSQMLTFKSSFVPQLHSKKKKKKSKQASTKPETNPMLFVSFVELKNCFVKNISRKRTMTINFPTERAPLFFPSSFSKKKKKNSFGTRPKNAIYIFCFVFKNQYRLICLYPGGVKLWGHCVVKRIKNNDQTGITLFSFGGFYNHTLTMKYESVWDGDEGEVKNKWMPLIDDNERPVRICDENNSNGVRAVAIDHLLFISHPSNLIDVFNLDTLTFITRDTLPINNSVRYHCFVSRTEYNCKSTTKKNELFLFYKNEGVIIGYDENDNTFQYKKVRVGKTLRTLDQYAYLIVDGSILFFGGYDGSTSNIVQRYSIKKNRWTVFKHKLPFAVYGNAGVWDEQMFVHIIGGRDKREHSSSSHFRIRVDRLLEDNEELWTAEDETKAILEDITVELEQNIGLRELQVEFI</sequence>
<dbReference type="InterPro" id="IPR015915">
    <property type="entry name" value="Kelch-typ_b-propeller"/>
</dbReference>
<dbReference type="SUPFAM" id="SSF117281">
    <property type="entry name" value="Kelch motif"/>
    <property type="match status" value="1"/>
</dbReference>
<accession>X6M3J6</accession>
<comment type="caution">
    <text evidence="2">The sequence shown here is derived from an EMBL/GenBank/DDBJ whole genome shotgun (WGS) entry which is preliminary data.</text>
</comment>
<dbReference type="Gene3D" id="2.120.10.80">
    <property type="entry name" value="Kelch-type beta propeller"/>
    <property type="match status" value="1"/>
</dbReference>
<feature type="region of interest" description="Disordered" evidence="1">
    <location>
        <begin position="1"/>
        <end position="31"/>
    </location>
</feature>
<evidence type="ECO:0008006" key="4">
    <source>
        <dbReference type="Google" id="ProtNLM"/>
    </source>
</evidence>
<evidence type="ECO:0000313" key="2">
    <source>
        <dbReference type="EMBL" id="ETO08499.1"/>
    </source>
</evidence>
<dbReference type="Pfam" id="PF01344">
    <property type="entry name" value="Kelch_1"/>
    <property type="match status" value="1"/>
</dbReference>
<keyword evidence="3" id="KW-1185">Reference proteome</keyword>
<dbReference type="InterPro" id="IPR006652">
    <property type="entry name" value="Kelch_1"/>
</dbReference>
<organism evidence="2 3">
    <name type="scientific">Reticulomyxa filosa</name>
    <dbReference type="NCBI Taxonomy" id="46433"/>
    <lineage>
        <taxon>Eukaryota</taxon>
        <taxon>Sar</taxon>
        <taxon>Rhizaria</taxon>
        <taxon>Retaria</taxon>
        <taxon>Foraminifera</taxon>
        <taxon>Monothalamids</taxon>
        <taxon>Reticulomyxidae</taxon>
        <taxon>Reticulomyxa</taxon>
    </lineage>
</organism>
<proteinExistence type="predicted"/>
<gene>
    <name evidence="2" type="ORF">RFI_28887</name>
</gene>
<name>X6M3J6_RETFI</name>
<dbReference type="EMBL" id="ASPP01024923">
    <property type="protein sequence ID" value="ETO08499.1"/>
    <property type="molecule type" value="Genomic_DNA"/>
</dbReference>
<dbReference type="Proteomes" id="UP000023152">
    <property type="component" value="Unassembled WGS sequence"/>
</dbReference>
<feature type="compositionally biased region" description="Polar residues" evidence="1">
    <location>
        <begin position="1"/>
        <end position="12"/>
    </location>
</feature>
<feature type="compositionally biased region" description="Basic residues" evidence="1">
    <location>
        <begin position="16"/>
        <end position="25"/>
    </location>
</feature>
<evidence type="ECO:0000256" key="1">
    <source>
        <dbReference type="SAM" id="MobiDB-lite"/>
    </source>
</evidence>
<feature type="non-terminal residue" evidence="2">
    <location>
        <position position="405"/>
    </location>
</feature>